<dbReference type="KEGG" id="dwd:DSCW_53940"/>
<evidence type="ECO:0000259" key="1">
    <source>
        <dbReference type="Pfam" id="PF01966"/>
    </source>
</evidence>
<organism evidence="2 3">
    <name type="scientific">Desulfosarcina widdelii</name>
    <dbReference type="NCBI Taxonomy" id="947919"/>
    <lineage>
        <taxon>Bacteria</taxon>
        <taxon>Pseudomonadati</taxon>
        <taxon>Thermodesulfobacteriota</taxon>
        <taxon>Desulfobacteria</taxon>
        <taxon>Desulfobacterales</taxon>
        <taxon>Desulfosarcinaceae</taxon>
        <taxon>Desulfosarcina</taxon>
    </lineage>
</organism>
<name>A0A5K7ZNW8_9BACT</name>
<reference evidence="2 3" key="1">
    <citation type="submission" date="2019-11" db="EMBL/GenBank/DDBJ databases">
        <title>Comparative genomics of hydrocarbon-degrading Desulfosarcina strains.</title>
        <authorList>
            <person name="Watanabe M."/>
            <person name="Kojima H."/>
            <person name="Fukui M."/>
        </authorList>
    </citation>
    <scope>NUCLEOTIDE SEQUENCE [LARGE SCALE GENOMIC DNA]</scope>
    <source>
        <strain evidence="2 3">PP31</strain>
    </source>
</reference>
<dbReference type="OrthoDB" id="5448782at2"/>
<evidence type="ECO:0000313" key="2">
    <source>
        <dbReference type="EMBL" id="BBO77977.1"/>
    </source>
</evidence>
<evidence type="ECO:0000313" key="3">
    <source>
        <dbReference type="Proteomes" id="UP000427769"/>
    </source>
</evidence>
<dbReference type="Pfam" id="PF01966">
    <property type="entry name" value="HD"/>
    <property type="match status" value="1"/>
</dbReference>
<sequence>MDPVYLEIRRIARQIAARQPQPDFYIDHPEEVKASQHFYRSDATIVRLRRKMVQCLEDDFGHGMGHVEKVALDAGVLTIVESRLKGLGEEQARRNLLLAQCAGLLHDICRKEKFHAEKGAQKAGEILKRYPLSDDEVHLVCMAIRNHEAFTPLNASRPRPSGMISDCLYDADKFRWGPDNFNHTLWDMVDYLNPPLSRFMDHYPKGMAMLKKIRATFRSQTGRRYGPQFIDMGIAIGEELYRIILSDFVDPT</sequence>
<dbReference type="EMBL" id="AP021875">
    <property type="protein sequence ID" value="BBO77977.1"/>
    <property type="molecule type" value="Genomic_DNA"/>
</dbReference>
<dbReference type="RefSeq" id="WP_155306655.1">
    <property type="nucleotide sequence ID" value="NZ_AP021875.1"/>
</dbReference>
<dbReference type="Gene3D" id="1.10.3210.10">
    <property type="entry name" value="Hypothetical protein af1432"/>
    <property type="match status" value="1"/>
</dbReference>
<accession>A0A5K7ZNW8</accession>
<dbReference type="Proteomes" id="UP000427769">
    <property type="component" value="Chromosome"/>
</dbReference>
<feature type="domain" description="HD" evidence="1">
    <location>
        <begin position="82"/>
        <end position="153"/>
    </location>
</feature>
<dbReference type="InterPro" id="IPR006674">
    <property type="entry name" value="HD_domain"/>
</dbReference>
<dbReference type="AlphaFoldDB" id="A0A5K7ZNW8"/>
<keyword evidence="3" id="KW-1185">Reference proteome</keyword>
<dbReference type="SUPFAM" id="SSF109604">
    <property type="entry name" value="HD-domain/PDEase-like"/>
    <property type="match status" value="1"/>
</dbReference>
<protein>
    <recommendedName>
        <fullName evidence="1">HD domain-containing protein</fullName>
    </recommendedName>
</protein>
<proteinExistence type="predicted"/>
<gene>
    <name evidence="2" type="ORF">DSCW_53940</name>
</gene>